<evidence type="ECO:0000256" key="1">
    <source>
        <dbReference type="PROSITE-ProRule" id="PRU00723"/>
    </source>
</evidence>
<evidence type="ECO:0000313" key="4">
    <source>
        <dbReference type="EMBL" id="CBY14324.1"/>
    </source>
</evidence>
<keyword evidence="5" id="KW-1185">Reference proteome</keyword>
<keyword evidence="1" id="KW-0862">Zinc</keyword>
<organism evidence="4">
    <name type="scientific">Oikopleura dioica</name>
    <name type="common">Tunicate</name>
    <dbReference type="NCBI Taxonomy" id="34765"/>
    <lineage>
        <taxon>Eukaryota</taxon>
        <taxon>Metazoa</taxon>
        <taxon>Chordata</taxon>
        <taxon>Tunicata</taxon>
        <taxon>Appendicularia</taxon>
        <taxon>Copelata</taxon>
        <taxon>Oikopleuridae</taxon>
        <taxon>Oikopleura</taxon>
    </lineage>
</organism>
<feature type="zinc finger region" description="C3H1-type" evidence="1">
    <location>
        <begin position="300"/>
        <end position="330"/>
    </location>
</feature>
<evidence type="ECO:0000256" key="2">
    <source>
        <dbReference type="SAM" id="MobiDB-lite"/>
    </source>
</evidence>
<protein>
    <recommendedName>
        <fullName evidence="3">C3H1-type domain-containing protein</fullName>
    </recommendedName>
</protein>
<dbReference type="InterPro" id="IPR000571">
    <property type="entry name" value="Znf_CCCH"/>
</dbReference>
<sequence length="355" mass="39786">MSSAETLKFFTEYAGQLEKEIADGDAKNADIKMKIKLRNEMMAKIQECVGAFKADKTLSRDQANSLKSAETALTEISYTGRDFDETATFCGRVDQLYDAYVNGDSELEESFCAKVKLRFKSSTYSRVKSAEEELKTWTQLRDWLNKNFDSGLSSIQLLQRSMETHWDSNQGWKRYAQEIEIRMEPARHAIYAQIRKSKAAKSGKPEKDKVNEPKADDIFSFISTSIVAGRLKVVKPHLHALLANEWQGITDSSTLATKIEFLLSQTSGGGSVFFAQSNYKKKGGGKGDKKKESGAGKDGKKAMPVCLDFMKGKCDGTWRGKPCRFSHEIPADTKSRTLVAKAEELPEEKFSTVFH</sequence>
<evidence type="ECO:0000313" key="5">
    <source>
        <dbReference type="Proteomes" id="UP000001307"/>
    </source>
</evidence>
<reference evidence="4" key="1">
    <citation type="journal article" date="2010" name="Science">
        <title>Plasticity of animal genome architecture unmasked by rapid evolution of a pelagic tunicate.</title>
        <authorList>
            <person name="Denoeud F."/>
            <person name="Henriet S."/>
            <person name="Mungpakdee S."/>
            <person name="Aury J.M."/>
            <person name="Da Silva C."/>
            <person name="Brinkmann H."/>
            <person name="Mikhaleva J."/>
            <person name="Olsen L.C."/>
            <person name="Jubin C."/>
            <person name="Canestro C."/>
            <person name="Bouquet J.M."/>
            <person name="Danks G."/>
            <person name="Poulain J."/>
            <person name="Campsteijn C."/>
            <person name="Adamski M."/>
            <person name="Cross I."/>
            <person name="Yadetie F."/>
            <person name="Muffato M."/>
            <person name="Louis A."/>
            <person name="Butcher S."/>
            <person name="Tsagkogeorga G."/>
            <person name="Konrad A."/>
            <person name="Singh S."/>
            <person name="Jensen M.F."/>
            <person name="Cong E.H."/>
            <person name="Eikeseth-Otteraa H."/>
            <person name="Noel B."/>
            <person name="Anthouard V."/>
            <person name="Porcel B.M."/>
            <person name="Kachouri-Lafond R."/>
            <person name="Nishino A."/>
            <person name="Ugolini M."/>
            <person name="Chourrout P."/>
            <person name="Nishida H."/>
            <person name="Aasland R."/>
            <person name="Huzurbazar S."/>
            <person name="Westhof E."/>
            <person name="Delsuc F."/>
            <person name="Lehrach H."/>
            <person name="Reinhardt R."/>
            <person name="Weissenbach J."/>
            <person name="Roy S.W."/>
            <person name="Artiguenave F."/>
            <person name="Postlethwait J.H."/>
            <person name="Manak J.R."/>
            <person name="Thompson E.M."/>
            <person name="Jaillon O."/>
            <person name="Du Pasquier L."/>
            <person name="Boudinot P."/>
            <person name="Liberles D.A."/>
            <person name="Volff J.N."/>
            <person name="Philippe H."/>
            <person name="Lenhard B."/>
            <person name="Roest Crollius H."/>
            <person name="Wincker P."/>
            <person name="Chourrout D."/>
        </authorList>
    </citation>
    <scope>NUCLEOTIDE SEQUENCE [LARGE SCALE GENOMIC DNA]</scope>
</reference>
<feature type="domain" description="C3H1-type" evidence="3">
    <location>
        <begin position="300"/>
        <end position="330"/>
    </location>
</feature>
<feature type="compositionally biased region" description="Basic and acidic residues" evidence="2">
    <location>
        <begin position="285"/>
        <end position="300"/>
    </location>
</feature>
<dbReference type="AlphaFoldDB" id="E4XXD0"/>
<dbReference type="Proteomes" id="UP000001307">
    <property type="component" value="Unassembled WGS sequence"/>
</dbReference>
<proteinExistence type="predicted"/>
<gene>
    <name evidence="4" type="ORF">GSOID_T00007313001</name>
</gene>
<accession>E4XXD0</accession>
<dbReference type="EMBL" id="FN653274">
    <property type="protein sequence ID" value="CBY14324.1"/>
    <property type="molecule type" value="Genomic_DNA"/>
</dbReference>
<keyword evidence="1" id="KW-0479">Metal-binding</keyword>
<dbReference type="PROSITE" id="PS50103">
    <property type="entry name" value="ZF_C3H1"/>
    <property type="match status" value="1"/>
</dbReference>
<keyword evidence="1" id="KW-0863">Zinc-finger</keyword>
<name>E4XXD0_OIKDI</name>
<evidence type="ECO:0000259" key="3">
    <source>
        <dbReference type="PROSITE" id="PS50103"/>
    </source>
</evidence>
<feature type="region of interest" description="Disordered" evidence="2">
    <location>
        <begin position="281"/>
        <end position="300"/>
    </location>
</feature>
<dbReference type="InParanoid" id="E4XXD0"/>
<dbReference type="GO" id="GO:0008270">
    <property type="term" value="F:zinc ion binding"/>
    <property type="evidence" value="ECO:0007669"/>
    <property type="project" value="UniProtKB-KW"/>
</dbReference>